<proteinExistence type="predicted"/>
<accession>A0A1F5R8H9</accession>
<name>A0A1F5R8H9_9BACT</name>
<sequence length="325" mass="35424">MALFAASFLSASPIDWLTYQGPAVGARAAALSGSIVADDSDPNLTFWNPAGLGNINWSMASCSYLHSRGLFFEPIFSGPKRLNYIVFAGKGIGISWRSVARSIGSEFTLEGSDSVNNYLKYGVDEFAFAISKKDDLHQSMSLGLSAKLISARMTEVKQKKLDTLWSRAEIIDESGIGYGLDLGFHGGREPLKVGITIQNLAGKVYWKDFGDDKLKPKISGGISWFNGKLPKITASAEKFWGKGVPELKYMAGGEYKHNIPGYGAVVFRAGASQYRKAPDGEYDWSLGLGYIYKRILVDAASMDQKASADGARQKIYMASLSLFLE</sequence>
<evidence type="ECO:0000313" key="2">
    <source>
        <dbReference type="Proteomes" id="UP000177230"/>
    </source>
</evidence>
<organism evidence="1 2">
    <name type="scientific">Candidatus Edwardsbacteria bacterium GWF2_54_11</name>
    <dbReference type="NCBI Taxonomy" id="1817851"/>
    <lineage>
        <taxon>Bacteria</taxon>
        <taxon>Candidatus Edwardsiibacteriota</taxon>
    </lineage>
</organism>
<dbReference type="EMBL" id="MFFM01000039">
    <property type="protein sequence ID" value="OGF10351.1"/>
    <property type="molecule type" value="Genomic_DNA"/>
</dbReference>
<gene>
    <name evidence="1" type="ORF">A2024_02375</name>
</gene>
<dbReference type="Gene3D" id="2.40.160.60">
    <property type="entry name" value="Outer membrane protein transport protein (OMPP1/FadL/TodX)"/>
    <property type="match status" value="1"/>
</dbReference>
<evidence type="ECO:0008006" key="3">
    <source>
        <dbReference type="Google" id="ProtNLM"/>
    </source>
</evidence>
<evidence type="ECO:0000313" key="1">
    <source>
        <dbReference type="EMBL" id="OGF10351.1"/>
    </source>
</evidence>
<dbReference type="Proteomes" id="UP000177230">
    <property type="component" value="Unassembled WGS sequence"/>
</dbReference>
<protein>
    <recommendedName>
        <fullName evidence="3">PorV/PorQ family protein</fullName>
    </recommendedName>
</protein>
<reference evidence="1 2" key="1">
    <citation type="journal article" date="2016" name="Nat. Commun.">
        <title>Thousands of microbial genomes shed light on interconnected biogeochemical processes in an aquifer system.</title>
        <authorList>
            <person name="Anantharaman K."/>
            <person name="Brown C.T."/>
            <person name="Hug L.A."/>
            <person name="Sharon I."/>
            <person name="Castelle C.J."/>
            <person name="Probst A.J."/>
            <person name="Thomas B.C."/>
            <person name="Singh A."/>
            <person name="Wilkins M.J."/>
            <person name="Karaoz U."/>
            <person name="Brodie E.L."/>
            <person name="Williams K.H."/>
            <person name="Hubbard S.S."/>
            <person name="Banfield J.F."/>
        </authorList>
    </citation>
    <scope>NUCLEOTIDE SEQUENCE [LARGE SCALE GENOMIC DNA]</scope>
</reference>
<dbReference type="AlphaFoldDB" id="A0A1F5R8H9"/>
<comment type="caution">
    <text evidence="1">The sequence shown here is derived from an EMBL/GenBank/DDBJ whole genome shotgun (WGS) entry which is preliminary data.</text>
</comment>